<evidence type="ECO:0008006" key="4">
    <source>
        <dbReference type="Google" id="ProtNLM"/>
    </source>
</evidence>
<gene>
    <name evidence="2" type="ORF">SAMN05192565_104120</name>
</gene>
<dbReference type="SUPFAM" id="SSF46785">
    <property type="entry name" value="Winged helix' DNA-binding domain"/>
    <property type="match status" value="1"/>
</dbReference>
<dbReference type="EMBL" id="FOPM01000004">
    <property type="protein sequence ID" value="SFG49579.1"/>
    <property type="molecule type" value="Genomic_DNA"/>
</dbReference>
<protein>
    <recommendedName>
        <fullName evidence="4">DUF3253 domain-containing protein</fullName>
    </recommendedName>
</protein>
<dbReference type="AlphaFoldDB" id="A0A1I2SCY6"/>
<name>A0A1I2SCY6_9HYPH</name>
<sequence length="156" mass="16526">MTNPKKPPAKTSAARAAAQAPKGKKTGDKKTGDKQPAGKPEAKTPPPPKATPQAAARKGPSEDLIAETILRLLEQRGPGKTVCPSEVARDIGGSQPEVWSPMMQPVRRIAVRMTKAGQIAILRKGKPVEDVDDFRGIYRLALPSAAADEGTESDEV</sequence>
<evidence type="ECO:0000313" key="2">
    <source>
        <dbReference type="EMBL" id="SFG49579.1"/>
    </source>
</evidence>
<dbReference type="Proteomes" id="UP000199229">
    <property type="component" value="Unassembled WGS sequence"/>
</dbReference>
<accession>A0A1I2SCY6</accession>
<proteinExistence type="predicted"/>
<dbReference type="OrthoDB" id="7631458at2"/>
<dbReference type="InterPro" id="IPR036390">
    <property type="entry name" value="WH_DNA-bd_sf"/>
</dbReference>
<evidence type="ECO:0000256" key="1">
    <source>
        <dbReference type="SAM" id="MobiDB-lite"/>
    </source>
</evidence>
<evidence type="ECO:0000313" key="3">
    <source>
        <dbReference type="Proteomes" id="UP000199229"/>
    </source>
</evidence>
<dbReference type="InterPro" id="IPR036388">
    <property type="entry name" value="WH-like_DNA-bd_sf"/>
</dbReference>
<dbReference type="InterPro" id="IPR021660">
    <property type="entry name" value="DUF3253"/>
</dbReference>
<reference evidence="3" key="1">
    <citation type="submission" date="2016-10" db="EMBL/GenBank/DDBJ databases">
        <authorList>
            <person name="Varghese N."/>
            <person name="Submissions S."/>
        </authorList>
    </citation>
    <scope>NUCLEOTIDE SEQUENCE [LARGE SCALE GENOMIC DNA]</scope>
    <source>
        <strain evidence="3">Gh-105</strain>
    </source>
</reference>
<dbReference type="Gene3D" id="1.10.10.10">
    <property type="entry name" value="Winged helix-like DNA-binding domain superfamily/Winged helix DNA-binding domain"/>
    <property type="match status" value="1"/>
</dbReference>
<keyword evidence="3" id="KW-1185">Reference proteome</keyword>
<feature type="region of interest" description="Disordered" evidence="1">
    <location>
        <begin position="1"/>
        <end position="63"/>
    </location>
</feature>
<organism evidence="2 3">
    <name type="scientific">Methylobacterium gossipiicola</name>
    <dbReference type="NCBI Taxonomy" id="582675"/>
    <lineage>
        <taxon>Bacteria</taxon>
        <taxon>Pseudomonadati</taxon>
        <taxon>Pseudomonadota</taxon>
        <taxon>Alphaproteobacteria</taxon>
        <taxon>Hyphomicrobiales</taxon>
        <taxon>Methylobacteriaceae</taxon>
        <taxon>Methylobacterium</taxon>
    </lineage>
</organism>
<dbReference type="STRING" id="582675.SAMN05192565_104120"/>
<feature type="compositionally biased region" description="Low complexity" evidence="1">
    <location>
        <begin position="9"/>
        <end position="21"/>
    </location>
</feature>
<dbReference type="Pfam" id="PF11625">
    <property type="entry name" value="DUF3253"/>
    <property type="match status" value="1"/>
</dbReference>